<dbReference type="PRINTS" id="PR00455">
    <property type="entry name" value="HTHTETR"/>
</dbReference>
<dbReference type="KEGG" id="ock:EXM22_13030"/>
<organism evidence="6 7">
    <name type="scientific">Oceanispirochaeta crateris</name>
    <dbReference type="NCBI Taxonomy" id="2518645"/>
    <lineage>
        <taxon>Bacteria</taxon>
        <taxon>Pseudomonadati</taxon>
        <taxon>Spirochaetota</taxon>
        <taxon>Spirochaetia</taxon>
        <taxon>Spirochaetales</taxon>
        <taxon>Spirochaetaceae</taxon>
        <taxon>Oceanispirochaeta</taxon>
    </lineage>
</organism>
<dbReference type="EMBL" id="CP036150">
    <property type="protein sequence ID" value="QEN08867.1"/>
    <property type="molecule type" value="Genomic_DNA"/>
</dbReference>
<feature type="DNA-binding region" description="H-T-H motif" evidence="4">
    <location>
        <begin position="31"/>
        <end position="50"/>
    </location>
</feature>
<dbReference type="RefSeq" id="WP_149486946.1">
    <property type="nucleotide sequence ID" value="NZ_CP036150.1"/>
</dbReference>
<dbReference type="InterPro" id="IPR001647">
    <property type="entry name" value="HTH_TetR"/>
</dbReference>
<dbReference type="SUPFAM" id="SSF48498">
    <property type="entry name" value="Tetracyclin repressor-like, C-terminal domain"/>
    <property type="match status" value="1"/>
</dbReference>
<dbReference type="PANTHER" id="PTHR47506:SF6">
    <property type="entry name" value="HTH-TYPE TRANSCRIPTIONAL REPRESSOR NEMR"/>
    <property type="match status" value="1"/>
</dbReference>
<evidence type="ECO:0000259" key="5">
    <source>
        <dbReference type="PROSITE" id="PS50977"/>
    </source>
</evidence>
<accession>A0A5C1QMX2</accession>
<dbReference type="SUPFAM" id="SSF46689">
    <property type="entry name" value="Homeodomain-like"/>
    <property type="match status" value="1"/>
</dbReference>
<keyword evidence="1" id="KW-0805">Transcription regulation</keyword>
<dbReference type="PROSITE" id="PS50977">
    <property type="entry name" value="HTH_TETR_2"/>
    <property type="match status" value="1"/>
</dbReference>
<dbReference type="PANTHER" id="PTHR47506">
    <property type="entry name" value="TRANSCRIPTIONAL REGULATORY PROTEIN"/>
    <property type="match status" value="1"/>
</dbReference>
<keyword evidence="3" id="KW-0804">Transcription</keyword>
<proteinExistence type="predicted"/>
<evidence type="ECO:0000256" key="1">
    <source>
        <dbReference type="ARBA" id="ARBA00023015"/>
    </source>
</evidence>
<evidence type="ECO:0000256" key="4">
    <source>
        <dbReference type="PROSITE-ProRule" id="PRU00335"/>
    </source>
</evidence>
<keyword evidence="2 4" id="KW-0238">DNA-binding</keyword>
<protein>
    <submittedName>
        <fullName evidence="6">TetR/AcrR family transcriptional regulator</fullName>
    </submittedName>
</protein>
<dbReference type="Pfam" id="PF00440">
    <property type="entry name" value="TetR_N"/>
    <property type="match status" value="1"/>
</dbReference>
<sequence length="200" mass="23672">MPKIIDHDKRKQEILKRAFVIFAQKGYQDTNLSYIADRCGISRPTLYLYFKDKEEIFYYAVKQMTEGMFRDYKDLFTDDGQSEMIKLKFICRDIIEKCYRKRDFFSCLADFLFQMKRQGKDYSRDIEKRTVGLIYLFSKLIRQGIQKGEFRKVPAKETAYQLFSLIEAFAFQIAMIEKFEPEGAVEVTISYLDSLSVACV</sequence>
<reference evidence="6 7" key="1">
    <citation type="submission" date="2019-02" db="EMBL/GenBank/DDBJ databases">
        <title>Complete Genome Sequence and Methylome Analysis of free living Spirochaetas.</title>
        <authorList>
            <person name="Fomenkov A."/>
            <person name="Dubinina G."/>
            <person name="Leshcheva N."/>
            <person name="Mikheeva N."/>
            <person name="Grabovich M."/>
            <person name="Vincze T."/>
            <person name="Roberts R.J."/>
        </authorList>
    </citation>
    <scope>NUCLEOTIDE SEQUENCE [LARGE SCALE GENOMIC DNA]</scope>
    <source>
        <strain evidence="6 7">K2</strain>
    </source>
</reference>
<evidence type="ECO:0000256" key="3">
    <source>
        <dbReference type="ARBA" id="ARBA00023163"/>
    </source>
</evidence>
<feature type="domain" description="HTH tetR-type" evidence="5">
    <location>
        <begin position="8"/>
        <end position="68"/>
    </location>
</feature>
<dbReference type="GO" id="GO:0003677">
    <property type="term" value="F:DNA binding"/>
    <property type="evidence" value="ECO:0007669"/>
    <property type="project" value="UniProtKB-UniRule"/>
</dbReference>
<dbReference type="Proteomes" id="UP000324209">
    <property type="component" value="Chromosome"/>
</dbReference>
<name>A0A5C1QMX2_9SPIO</name>
<gene>
    <name evidence="6" type="ORF">EXM22_13030</name>
</gene>
<evidence type="ECO:0000313" key="6">
    <source>
        <dbReference type="EMBL" id="QEN08867.1"/>
    </source>
</evidence>
<dbReference type="AlphaFoldDB" id="A0A5C1QMX2"/>
<evidence type="ECO:0000313" key="7">
    <source>
        <dbReference type="Proteomes" id="UP000324209"/>
    </source>
</evidence>
<dbReference type="OrthoDB" id="9809994at2"/>
<dbReference type="InterPro" id="IPR036271">
    <property type="entry name" value="Tet_transcr_reg_TetR-rel_C_sf"/>
</dbReference>
<dbReference type="Gene3D" id="1.10.357.10">
    <property type="entry name" value="Tetracycline Repressor, domain 2"/>
    <property type="match status" value="1"/>
</dbReference>
<dbReference type="InterPro" id="IPR009057">
    <property type="entry name" value="Homeodomain-like_sf"/>
</dbReference>
<keyword evidence="7" id="KW-1185">Reference proteome</keyword>
<evidence type="ECO:0000256" key="2">
    <source>
        <dbReference type="ARBA" id="ARBA00023125"/>
    </source>
</evidence>